<dbReference type="RefSeq" id="WP_077022977.1">
    <property type="nucleotide sequence ID" value="NZ_CP017641.1"/>
</dbReference>
<feature type="chain" id="PRO_5012388178" evidence="2">
    <location>
        <begin position="23"/>
        <end position="197"/>
    </location>
</feature>
<dbReference type="PROSITE" id="PS51257">
    <property type="entry name" value="PROKAR_LIPOPROTEIN"/>
    <property type="match status" value="1"/>
</dbReference>
<dbReference type="AlphaFoldDB" id="A0A1P8WAX2"/>
<accession>A0A1P8WAX2</accession>
<feature type="region of interest" description="Disordered" evidence="1">
    <location>
        <begin position="176"/>
        <end position="197"/>
    </location>
</feature>
<dbReference type="KEGG" id="fmr:Fuma_00762"/>
<keyword evidence="4" id="KW-1185">Reference proteome</keyword>
<organism evidence="3 4">
    <name type="scientific">Fuerstiella marisgermanici</name>
    <dbReference type="NCBI Taxonomy" id="1891926"/>
    <lineage>
        <taxon>Bacteria</taxon>
        <taxon>Pseudomonadati</taxon>
        <taxon>Planctomycetota</taxon>
        <taxon>Planctomycetia</taxon>
        <taxon>Planctomycetales</taxon>
        <taxon>Planctomycetaceae</taxon>
        <taxon>Fuerstiella</taxon>
    </lineage>
</organism>
<evidence type="ECO:0000313" key="3">
    <source>
        <dbReference type="EMBL" id="APZ91176.1"/>
    </source>
</evidence>
<reference evidence="3 4" key="1">
    <citation type="journal article" date="2016" name="Front. Microbiol.">
        <title>Fuerstia marisgermanicae gen. nov., sp. nov., an Unusual Member of the Phylum Planctomycetes from the German Wadden Sea.</title>
        <authorList>
            <person name="Kohn T."/>
            <person name="Heuer A."/>
            <person name="Jogler M."/>
            <person name="Vollmers J."/>
            <person name="Boedeker C."/>
            <person name="Bunk B."/>
            <person name="Rast P."/>
            <person name="Borchert D."/>
            <person name="Glockner I."/>
            <person name="Freese H.M."/>
            <person name="Klenk H.P."/>
            <person name="Overmann J."/>
            <person name="Kaster A.K."/>
            <person name="Rohde M."/>
            <person name="Wiegand S."/>
            <person name="Jogler C."/>
        </authorList>
    </citation>
    <scope>NUCLEOTIDE SEQUENCE [LARGE SCALE GENOMIC DNA]</scope>
    <source>
        <strain evidence="3 4">NH11</strain>
    </source>
</reference>
<gene>
    <name evidence="3" type="ORF">Fuma_00762</name>
</gene>
<dbReference type="OrthoDB" id="215737at2"/>
<evidence type="ECO:0000256" key="1">
    <source>
        <dbReference type="SAM" id="MobiDB-lite"/>
    </source>
</evidence>
<dbReference type="Proteomes" id="UP000187735">
    <property type="component" value="Chromosome"/>
</dbReference>
<keyword evidence="2" id="KW-0732">Signal</keyword>
<sequence length="197" mass="21252" precursor="true">MKRQALLLLVTAIIGISGCTSLCDGVIDIEMGCRNKILAQKAWGHWSWCYGDLEHPWHFARGFKAGYKNVLEGGSGCQPTLPPQCYWKPGFQTPEGQCKIHAWFDGFSHGALAAKQDGYGSLGELPISPTARANMEMARTKPTSEMFYGDQIGSGAVGIGTPIPDHGNIPLVNPPIGTEADPGIDPMSIQPPARPYE</sequence>
<name>A0A1P8WAX2_9PLAN</name>
<feature type="signal peptide" evidence="2">
    <location>
        <begin position="1"/>
        <end position="22"/>
    </location>
</feature>
<dbReference type="STRING" id="1891926.Fuma_00762"/>
<proteinExistence type="predicted"/>
<evidence type="ECO:0000313" key="4">
    <source>
        <dbReference type="Proteomes" id="UP000187735"/>
    </source>
</evidence>
<protein>
    <submittedName>
        <fullName evidence="3">Uncharacterized protein</fullName>
    </submittedName>
</protein>
<evidence type="ECO:0000256" key="2">
    <source>
        <dbReference type="SAM" id="SignalP"/>
    </source>
</evidence>
<dbReference type="EMBL" id="CP017641">
    <property type="protein sequence ID" value="APZ91176.1"/>
    <property type="molecule type" value="Genomic_DNA"/>
</dbReference>